<dbReference type="EMBL" id="OC006524">
    <property type="protein sequence ID" value="CAD7266174.1"/>
    <property type="molecule type" value="Genomic_DNA"/>
</dbReference>
<evidence type="ECO:0000259" key="4">
    <source>
        <dbReference type="Pfam" id="PF03221"/>
    </source>
</evidence>
<reference evidence="5" key="1">
    <citation type="submission" date="2020-11" db="EMBL/GenBank/DDBJ databases">
        <authorList>
            <person name="Tran Van P."/>
        </authorList>
    </citation>
    <scope>NUCLEOTIDE SEQUENCE</scope>
</reference>
<dbReference type="Pfam" id="PF03221">
    <property type="entry name" value="HTH_Tnp_Tc5"/>
    <property type="match status" value="1"/>
</dbReference>
<sequence>MLGRCVAIIFVSAVLLVTGVGQKEDHNIKAKNLKGATQANLEQVMLEWFSQHRAQNVPTNGPMMQRKADEFALMGVRPAVITNCFRHAHFVLPVDEEAAIHLLPTATSTEDPNDLPPVNAKSQPGPSSEPQRLAPDCTYEEYIAADNDITVWGTLDDADIIREQQESSNEEREEEMEEEPEDIPTKDVLKAGDVYSRATHPSQMSADITLLKNTRFSTMADPTRARWLNSAGEENEVKNNSTTSRGYKEYSPPGADTIGHADCGVRFVERFHRESRLHGVFAVTKDHGDCGVRFATFSRDNGIRGRPTQFTVDMNDASSCTGILSLWPSPCY</sequence>
<feature type="domain" description="HTH CENPB-type" evidence="4">
    <location>
        <begin position="40"/>
        <end position="72"/>
    </location>
</feature>
<feature type="region of interest" description="Disordered" evidence="2">
    <location>
        <begin position="106"/>
        <end position="133"/>
    </location>
</feature>
<proteinExistence type="predicted"/>
<dbReference type="Gene3D" id="1.10.10.60">
    <property type="entry name" value="Homeodomain-like"/>
    <property type="match status" value="1"/>
</dbReference>
<accession>A0A7R9G3Z2</accession>
<evidence type="ECO:0000256" key="1">
    <source>
        <dbReference type="ARBA" id="ARBA00023125"/>
    </source>
</evidence>
<feature type="signal peptide" evidence="3">
    <location>
        <begin position="1"/>
        <end position="21"/>
    </location>
</feature>
<keyword evidence="3" id="KW-0732">Signal</keyword>
<dbReference type="GO" id="GO:0003677">
    <property type="term" value="F:DNA binding"/>
    <property type="evidence" value="ECO:0007669"/>
    <property type="project" value="UniProtKB-KW"/>
</dbReference>
<keyword evidence="1" id="KW-0238">DNA-binding</keyword>
<dbReference type="AlphaFoldDB" id="A0A7R9G3Z2"/>
<organism evidence="5">
    <name type="scientific">Timema shepardi</name>
    <name type="common">Walking stick</name>
    <dbReference type="NCBI Taxonomy" id="629360"/>
    <lineage>
        <taxon>Eukaryota</taxon>
        <taxon>Metazoa</taxon>
        <taxon>Ecdysozoa</taxon>
        <taxon>Arthropoda</taxon>
        <taxon>Hexapoda</taxon>
        <taxon>Insecta</taxon>
        <taxon>Pterygota</taxon>
        <taxon>Neoptera</taxon>
        <taxon>Polyneoptera</taxon>
        <taxon>Phasmatodea</taxon>
        <taxon>Timematodea</taxon>
        <taxon>Timematoidea</taxon>
        <taxon>Timematidae</taxon>
        <taxon>Timema</taxon>
    </lineage>
</organism>
<dbReference type="InterPro" id="IPR006600">
    <property type="entry name" value="HTH_CenpB_DNA-bd_dom"/>
</dbReference>
<feature type="compositionally biased region" description="Polar residues" evidence="2">
    <location>
        <begin position="120"/>
        <end position="130"/>
    </location>
</feature>
<feature type="chain" id="PRO_5030705383" description="HTH CENPB-type domain-containing protein" evidence="3">
    <location>
        <begin position="22"/>
        <end position="332"/>
    </location>
</feature>
<gene>
    <name evidence="5" type="ORF">TSIB3V08_LOCUS10200</name>
</gene>
<protein>
    <recommendedName>
        <fullName evidence="4">HTH CENPB-type domain-containing protein</fullName>
    </recommendedName>
</protein>
<evidence type="ECO:0000256" key="3">
    <source>
        <dbReference type="SAM" id="SignalP"/>
    </source>
</evidence>
<evidence type="ECO:0000256" key="2">
    <source>
        <dbReference type="SAM" id="MobiDB-lite"/>
    </source>
</evidence>
<name>A0A7R9G3Z2_TIMSH</name>
<evidence type="ECO:0000313" key="5">
    <source>
        <dbReference type="EMBL" id="CAD7266174.1"/>
    </source>
</evidence>